<dbReference type="EMBL" id="BQNB010010503">
    <property type="protein sequence ID" value="GJS78151.1"/>
    <property type="molecule type" value="Genomic_DNA"/>
</dbReference>
<name>A0ABQ4YMC2_9ASTR</name>
<reference evidence="2" key="2">
    <citation type="submission" date="2022-01" db="EMBL/GenBank/DDBJ databases">
        <authorList>
            <person name="Yamashiro T."/>
            <person name="Shiraishi A."/>
            <person name="Satake H."/>
            <person name="Nakayama K."/>
        </authorList>
    </citation>
    <scope>NUCLEOTIDE SEQUENCE</scope>
</reference>
<evidence type="ECO:0000256" key="1">
    <source>
        <dbReference type="SAM" id="MobiDB-lite"/>
    </source>
</evidence>
<reference evidence="2" key="1">
    <citation type="journal article" date="2022" name="Int. J. Mol. Sci.">
        <title>Draft Genome of Tanacetum Coccineum: Genomic Comparison of Closely Related Tanacetum-Family Plants.</title>
        <authorList>
            <person name="Yamashiro T."/>
            <person name="Shiraishi A."/>
            <person name="Nakayama K."/>
            <person name="Satake H."/>
        </authorList>
    </citation>
    <scope>NUCLEOTIDE SEQUENCE</scope>
</reference>
<evidence type="ECO:0008006" key="4">
    <source>
        <dbReference type="Google" id="ProtNLM"/>
    </source>
</evidence>
<organism evidence="2 3">
    <name type="scientific">Tanacetum coccineum</name>
    <dbReference type="NCBI Taxonomy" id="301880"/>
    <lineage>
        <taxon>Eukaryota</taxon>
        <taxon>Viridiplantae</taxon>
        <taxon>Streptophyta</taxon>
        <taxon>Embryophyta</taxon>
        <taxon>Tracheophyta</taxon>
        <taxon>Spermatophyta</taxon>
        <taxon>Magnoliopsida</taxon>
        <taxon>eudicotyledons</taxon>
        <taxon>Gunneridae</taxon>
        <taxon>Pentapetalae</taxon>
        <taxon>asterids</taxon>
        <taxon>campanulids</taxon>
        <taxon>Asterales</taxon>
        <taxon>Asteraceae</taxon>
        <taxon>Asteroideae</taxon>
        <taxon>Anthemideae</taxon>
        <taxon>Anthemidinae</taxon>
        <taxon>Tanacetum</taxon>
    </lineage>
</organism>
<keyword evidence="3" id="KW-1185">Reference proteome</keyword>
<feature type="region of interest" description="Disordered" evidence="1">
    <location>
        <begin position="189"/>
        <end position="216"/>
    </location>
</feature>
<protein>
    <recommendedName>
        <fullName evidence="4">Integrase, catalytic region, zinc finger, CCHC-type, peptidase aspartic, catalytic</fullName>
    </recommendedName>
</protein>
<proteinExistence type="predicted"/>
<comment type="caution">
    <text evidence="2">The sequence shown here is derived from an EMBL/GenBank/DDBJ whole genome shotgun (WGS) entry which is preliminary data.</text>
</comment>
<accession>A0ABQ4YMC2</accession>
<gene>
    <name evidence="2" type="ORF">Tco_0728032</name>
</gene>
<dbReference type="Proteomes" id="UP001151760">
    <property type="component" value="Unassembled WGS sequence"/>
</dbReference>
<sequence>MLGATTIFDPFIHFQACSQAYLFQQRQIQAFDIPPLILNTHWLRKNVSVVHRLHLLQLIGILKWDTISHMYESLILLVVPIHRVEVLMNWLSRISPRLRCVVSGVEEMFLRVEVRLTDPGKVDPCTFMVDPSIAFLADDPMKLMVLVLLVDALPLSNPRPILQLGVVVGPTFKDNPFAQADNNPFVNPFAPESSLKESSSGDDHPMDNLIGDPSRPISTRKQLATDDLWCFYNSILSKVEPKNFKTAMTKACWFEAIHEEIYEFDRLQLDEYGDVLKNKLDSSQVDIGQVEGIILRKSLHQDLRLWPKRPMQKAIFSILDVSITYVSITSINSNEVHKAAHNGKLPHRGM</sequence>
<evidence type="ECO:0000313" key="3">
    <source>
        <dbReference type="Proteomes" id="UP001151760"/>
    </source>
</evidence>
<evidence type="ECO:0000313" key="2">
    <source>
        <dbReference type="EMBL" id="GJS78151.1"/>
    </source>
</evidence>